<evidence type="ECO:0000256" key="2">
    <source>
        <dbReference type="ARBA" id="ARBA00011738"/>
    </source>
</evidence>
<keyword evidence="7 10" id="KW-0648">Protein biosynthesis</keyword>
<dbReference type="EMBL" id="JACVVX010000001">
    <property type="protein sequence ID" value="MBD0413056.1"/>
    <property type="molecule type" value="Genomic_DNA"/>
</dbReference>
<gene>
    <name evidence="10" type="primary">hisS</name>
    <name evidence="12" type="ORF">ICI42_00085</name>
</gene>
<protein>
    <recommendedName>
        <fullName evidence="10">Histidine--tRNA ligase</fullName>
        <ecNumber evidence="10">6.1.1.21</ecNumber>
    </recommendedName>
    <alternativeName>
        <fullName evidence="10">Histidyl-tRNA synthetase</fullName>
        <shortName evidence="10">HisRS</shortName>
    </alternativeName>
</protein>
<dbReference type="Gene3D" id="3.30.930.10">
    <property type="entry name" value="Bira Bifunctional Protein, Domain 2"/>
    <property type="match status" value="1"/>
</dbReference>
<evidence type="ECO:0000259" key="11">
    <source>
        <dbReference type="PROSITE" id="PS50862"/>
    </source>
</evidence>
<dbReference type="CDD" id="cd00773">
    <property type="entry name" value="HisRS-like_core"/>
    <property type="match status" value="1"/>
</dbReference>
<dbReference type="InterPro" id="IPR033656">
    <property type="entry name" value="HisRS_anticodon"/>
</dbReference>
<dbReference type="InterPro" id="IPR004154">
    <property type="entry name" value="Anticodon-bd"/>
</dbReference>
<dbReference type="Gene3D" id="3.40.50.800">
    <property type="entry name" value="Anticodon-binding domain"/>
    <property type="match status" value="1"/>
</dbReference>
<dbReference type="GO" id="GO:0006427">
    <property type="term" value="P:histidyl-tRNA aminoacylation"/>
    <property type="evidence" value="ECO:0007669"/>
    <property type="project" value="UniProtKB-UniRule"/>
</dbReference>
<dbReference type="Pfam" id="PF03129">
    <property type="entry name" value="HGTP_anticodon"/>
    <property type="match status" value="1"/>
</dbReference>
<keyword evidence="6 10" id="KW-0067">ATP-binding</keyword>
<keyword evidence="8 10" id="KW-0030">Aminoacyl-tRNA synthetase</keyword>
<sequence>MADKTEKMKARLPRGFVDRMPGDIRAAETMMSKIREVYELYGFEPADQPLIEYTDALGKFLPDQDRPNEGVFSFQDDDEQWLSLRYDLTAPMARFVAENFERLPKPFRSYRSGWVFRNEKPGPGRFRQFMQFDADTVGTPGVAADAEMCMMMADVMEALGIKRGEYVIRVNNRKLIDGIMDSVGVPAAKRLDVLRAIDKRDRLGAEGVRQLLSKGRVDDSGDFTKGAELPTEQVEAIISFVEAGDLEQRRERIRDLITASTLAASDLSSLFARKWNLDIEETRKRIGLDDAQIDSLFGFIFGFPFGYHQPGTSHRETWEDDLVIRTRFGSDDYRLRIDNALTVQRYRSQFGDNPLVSQALDELEQIASLSEASKYGSGRILIDPSVVRGLEYYTGPVYEAELLAEIPNDEGQIVRFGSVGGGGRYDGLVSRFRGEPVPATGFSIGVSRLMTALKNLGKLDTSDVVGPVVVLVMDRDTESLGGYQKMVSQLRQAGIRAEMYLGGSGMKPQMKYADRRGAPVVVIQGGDERNAVDESGNPRPMVQIKDMVAGAEIAAGIADNAEYKEARPGQVTVPQADLVATVRGILDAQAAEKSGG</sequence>
<keyword evidence="5 10" id="KW-0547">Nucleotide-binding</keyword>
<dbReference type="InterPro" id="IPR036621">
    <property type="entry name" value="Anticodon-bd_dom_sf"/>
</dbReference>
<evidence type="ECO:0000256" key="4">
    <source>
        <dbReference type="ARBA" id="ARBA00022598"/>
    </source>
</evidence>
<comment type="subcellular location">
    <subcellularLocation>
        <location evidence="10">Cytoplasm</location>
    </subcellularLocation>
</comment>
<keyword evidence="3 10" id="KW-0963">Cytoplasm</keyword>
<evidence type="ECO:0000256" key="6">
    <source>
        <dbReference type="ARBA" id="ARBA00022840"/>
    </source>
</evidence>
<reference evidence="12" key="1">
    <citation type="submission" date="2020-09" db="EMBL/GenBank/DDBJ databases">
        <title>Genome seq and assembly of Tianweitania sp.</title>
        <authorList>
            <person name="Chhetri G."/>
        </authorList>
    </citation>
    <scope>NUCLEOTIDE SEQUENCE</scope>
    <source>
        <strain evidence="12">Rool2</strain>
    </source>
</reference>
<dbReference type="SUPFAM" id="SSF52954">
    <property type="entry name" value="Class II aaRS ABD-related"/>
    <property type="match status" value="1"/>
</dbReference>
<evidence type="ECO:0000256" key="8">
    <source>
        <dbReference type="ARBA" id="ARBA00023146"/>
    </source>
</evidence>
<dbReference type="SUPFAM" id="SSF55681">
    <property type="entry name" value="Class II aaRS and biotin synthetases"/>
    <property type="match status" value="1"/>
</dbReference>
<dbReference type="EC" id="6.1.1.21" evidence="10"/>
<proteinExistence type="inferred from homology"/>
<evidence type="ECO:0000256" key="5">
    <source>
        <dbReference type="ARBA" id="ARBA00022741"/>
    </source>
</evidence>
<dbReference type="PANTHER" id="PTHR11476:SF7">
    <property type="entry name" value="HISTIDINE--TRNA LIGASE"/>
    <property type="match status" value="1"/>
</dbReference>
<dbReference type="GO" id="GO:0005524">
    <property type="term" value="F:ATP binding"/>
    <property type="evidence" value="ECO:0007669"/>
    <property type="project" value="UniProtKB-UniRule"/>
</dbReference>
<dbReference type="PROSITE" id="PS50862">
    <property type="entry name" value="AA_TRNA_LIGASE_II"/>
    <property type="match status" value="1"/>
</dbReference>
<dbReference type="PANTHER" id="PTHR11476">
    <property type="entry name" value="HISTIDYL-TRNA SYNTHETASE"/>
    <property type="match status" value="1"/>
</dbReference>
<keyword evidence="13" id="KW-1185">Reference proteome</keyword>
<comment type="caution">
    <text evidence="12">The sequence shown here is derived from an EMBL/GenBank/DDBJ whole genome shotgun (WGS) entry which is preliminary data.</text>
</comment>
<dbReference type="InterPro" id="IPR015807">
    <property type="entry name" value="His-tRNA-ligase"/>
</dbReference>
<evidence type="ECO:0000256" key="1">
    <source>
        <dbReference type="ARBA" id="ARBA00008226"/>
    </source>
</evidence>
<evidence type="ECO:0000313" key="13">
    <source>
        <dbReference type="Proteomes" id="UP000643405"/>
    </source>
</evidence>
<name>A0A8J6PSB0_9HYPH</name>
<evidence type="ECO:0000256" key="3">
    <source>
        <dbReference type="ARBA" id="ARBA00022490"/>
    </source>
</evidence>
<keyword evidence="4 10" id="KW-0436">Ligase</keyword>
<dbReference type="GO" id="GO:0005737">
    <property type="term" value="C:cytoplasm"/>
    <property type="evidence" value="ECO:0007669"/>
    <property type="project" value="UniProtKB-SubCell"/>
</dbReference>
<feature type="domain" description="Aminoacyl-transfer RNA synthetases class-II family profile" evidence="11">
    <location>
        <begin position="1"/>
        <end position="467"/>
    </location>
</feature>
<dbReference type="Proteomes" id="UP000643405">
    <property type="component" value="Unassembled WGS sequence"/>
</dbReference>
<dbReference type="Pfam" id="PF13393">
    <property type="entry name" value="tRNA-synt_His"/>
    <property type="match status" value="2"/>
</dbReference>
<dbReference type="RefSeq" id="WP_188162516.1">
    <property type="nucleotide sequence ID" value="NZ_JACVVX010000001.1"/>
</dbReference>
<comment type="catalytic activity">
    <reaction evidence="9 10">
        <text>tRNA(His) + L-histidine + ATP = L-histidyl-tRNA(His) + AMP + diphosphate + H(+)</text>
        <dbReference type="Rhea" id="RHEA:17313"/>
        <dbReference type="Rhea" id="RHEA-COMP:9665"/>
        <dbReference type="Rhea" id="RHEA-COMP:9689"/>
        <dbReference type="ChEBI" id="CHEBI:15378"/>
        <dbReference type="ChEBI" id="CHEBI:30616"/>
        <dbReference type="ChEBI" id="CHEBI:33019"/>
        <dbReference type="ChEBI" id="CHEBI:57595"/>
        <dbReference type="ChEBI" id="CHEBI:78442"/>
        <dbReference type="ChEBI" id="CHEBI:78527"/>
        <dbReference type="ChEBI" id="CHEBI:456215"/>
        <dbReference type="EC" id="6.1.1.21"/>
    </reaction>
</comment>
<organism evidence="12 13">
    <name type="scientific">Oryzicola mucosus</name>
    <dbReference type="NCBI Taxonomy" id="2767425"/>
    <lineage>
        <taxon>Bacteria</taxon>
        <taxon>Pseudomonadati</taxon>
        <taxon>Pseudomonadota</taxon>
        <taxon>Alphaproteobacteria</taxon>
        <taxon>Hyphomicrobiales</taxon>
        <taxon>Phyllobacteriaceae</taxon>
        <taxon>Oryzicola</taxon>
    </lineage>
</organism>
<dbReference type="InterPro" id="IPR041715">
    <property type="entry name" value="HisRS-like_core"/>
</dbReference>
<dbReference type="CDD" id="cd00859">
    <property type="entry name" value="HisRS_anticodon"/>
    <property type="match status" value="1"/>
</dbReference>
<comment type="subunit">
    <text evidence="2 10">Homodimer.</text>
</comment>
<accession>A0A8J6PSB0</accession>
<dbReference type="GO" id="GO:0004821">
    <property type="term" value="F:histidine-tRNA ligase activity"/>
    <property type="evidence" value="ECO:0007669"/>
    <property type="project" value="UniProtKB-UniRule"/>
</dbReference>
<comment type="similarity">
    <text evidence="1 10">Belongs to the class-II aminoacyl-tRNA synthetase family.</text>
</comment>
<evidence type="ECO:0000313" key="12">
    <source>
        <dbReference type="EMBL" id="MBD0413056.1"/>
    </source>
</evidence>
<dbReference type="InterPro" id="IPR045864">
    <property type="entry name" value="aa-tRNA-synth_II/BPL/LPL"/>
</dbReference>
<evidence type="ECO:0000256" key="10">
    <source>
        <dbReference type="HAMAP-Rule" id="MF_00127"/>
    </source>
</evidence>
<dbReference type="InterPro" id="IPR006195">
    <property type="entry name" value="aa-tRNA-synth_II"/>
</dbReference>
<evidence type="ECO:0000256" key="7">
    <source>
        <dbReference type="ARBA" id="ARBA00022917"/>
    </source>
</evidence>
<dbReference type="AlphaFoldDB" id="A0A8J6PSB0"/>
<evidence type="ECO:0000256" key="9">
    <source>
        <dbReference type="ARBA" id="ARBA00047639"/>
    </source>
</evidence>
<dbReference type="HAMAP" id="MF_00127">
    <property type="entry name" value="His_tRNA_synth"/>
    <property type="match status" value="1"/>
</dbReference>